<name>A0A0L6VT31_9BASI</name>
<dbReference type="VEuPathDB" id="FungiDB:VP01_1100g4"/>
<organism evidence="1 2">
    <name type="scientific">Puccinia sorghi</name>
    <dbReference type="NCBI Taxonomy" id="27349"/>
    <lineage>
        <taxon>Eukaryota</taxon>
        <taxon>Fungi</taxon>
        <taxon>Dikarya</taxon>
        <taxon>Basidiomycota</taxon>
        <taxon>Pucciniomycotina</taxon>
        <taxon>Pucciniomycetes</taxon>
        <taxon>Pucciniales</taxon>
        <taxon>Pucciniaceae</taxon>
        <taxon>Puccinia</taxon>
    </lineage>
</organism>
<comment type="caution">
    <text evidence="1">The sequence shown here is derived from an EMBL/GenBank/DDBJ whole genome shotgun (WGS) entry which is preliminary data.</text>
</comment>
<evidence type="ECO:0000313" key="1">
    <source>
        <dbReference type="EMBL" id="KNZ63787.1"/>
    </source>
</evidence>
<dbReference type="Proteomes" id="UP000037035">
    <property type="component" value="Unassembled WGS sequence"/>
</dbReference>
<proteinExistence type="predicted"/>
<evidence type="ECO:0000313" key="2">
    <source>
        <dbReference type="Proteomes" id="UP000037035"/>
    </source>
</evidence>
<dbReference type="AlphaFoldDB" id="A0A0L6VT31"/>
<dbReference type="OrthoDB" id="10665203at2759"/>
<protein>
    <submittedName>
        <fullName evidence="1">Uncharacterized protein</fullName>
    </submittedName>
</protein>
<sequence length="439" mass="51159">MPGAQSQLFKENDDFPAEIYNPPGKKTTLLQVINNINNSQGGDKIQNRLNILVQWLILINTAVSEGLGWSGKTMSNKELSEWLFNKSLHPKGSITILRDARYSPDSFQEIEEIALRTLALNPVQFEKEVPNASFSIIQIWYKTFNPDTWETICNFNTETSPEINLMCKARSRLLDERIMVDQNSLGFYQSTQLGTLRIPKLEHFPDCMKPEKPSLTKSKFYFYKEECDMSEALKQRMHLRNPGDEAKPIKLPGLRLTLYKDADHLGNTRNFRTRVVMKIKQPIYERDLLCKLNYITWHSRMCHHQLLSVQASKGMKTLPNAIMSFIEWFHSILFNPKDGSLPIFGVVSMKKGGFKQSDFGPIQTYLINEYFSQTRSTLKIIQISLALICFWYQSFHPHFFFQRQQDYWKEMIEHLEIMLNVRGTYSVIYFDNDAKFIGK</sequence>
<gene>
    <name evidence="1" type="ORF">VP01_1100g4</name>
</gene>
<keyword evidence="2" id="KW-1185">Reference proteome</keyword>
<dbReference type="EMBL" id="LAVV01001122">
    <property type="protein sequence ID" value="KNZ63787.1"/>
    <property type="molecule type" value="Genomic_DNA"/>
</dbReference>
<reference evidence="1 2" key="1">
    <citation type="submission" date="2015-08" db="EMBL/GenBank/DDBJ databases">
        <title>Next Generation Sequencing and Analysis of the Genome of Puccinia sorghi L Schw, the Causal Agent of Maize Common Rust.</title>
        <authorList>
            <person name="Rochi L."/>
            <person name="Burguener G."/>
            <person name="Darino M."/>
            <person name="Turjanski A."/>
            <person name="Kreff E."/>
            <person name="Dieguez M.J."/>
            <person name="Sacco F."/>
        </authorList>
    </citation>
    <scope>NUCLEOTIDE SEQUENCE [LARGE SCALE GENOMIC DNA]</scope>
    <source>
        <strain evidence="1 2">RO10H11247</strain>
    </source>
</reference>
<accession>A0A0L6VT31</accession>